<keyword evidence="1" id="KW-0472">Membrane</keyword>
<reference evidence="3" key="1">
    <citation type="submission" date="2022-11" db="UniProtKB">
        <authorList>
            <consortium name="WormBaseParasite"/>
        </authorList>
    </citation>
    <scope>IDENTIFICATION</scope>
</reference>
<evidence type="ECO:0000313" key="2">
    <source>
        <dbReference type="Proteomes" id="UP000887565"/>
    </source>
</evidence>
<name>A0A915JG89_ROMCU</name>
<keyword evidence="1" id="KW-0812">Transmembrane</keyword>
<organism evidence="2 3">
    <name type="scientific">Romanomermis culicivorax</name>
    <name type="common">Nematode worm</name>
    <dbReference type="NCBI Taxonomy" id="13658"/>
    <lineage>
        <taxon>Eukaryota</taxon>
        <taxon>Metazoa</taxon>
        <taxon>Ecdysozoa</taxon>
        <taxon>Nematoda</taxon>
        <taxon>Enoplea</taxon>
        <taxon>Dorylaimia</taxon>
        <taxon>Mermithida</taxon>
        <taxon>Mermithoidea</taxon>
        <taxon>Mermithidae</taxon>
        <taxon>Romanomermis</taxon>
    </lineage>
</organism>
<evidence type="ECO:0000256" key="1">
    <source>
        <dbReference type="SAM" id="Phobius"/>
    </source>
</evidence>
<protein>
    <submittedName>
        <fullName evidence="3">Uncharacterized protein</fullName>
    </submittedName>
</protein>
<feature type="transmembrane region" description="Helical" evidence="1">
    <location>
        <begin position="31"/>
        <end position="53"/>
    </location>
</feature>
<sequence length="81" mass="9370">MNGFKPRVETFCSRLGTSRELMVTTFSAMRVASVMINCPMKWDWILLAFWALVRKTRSLTAKLCTQAIWSKYTLLTLVAFM</sequence>
<keyword evidence="1" id="KW-1133">Transmembrane helix</keyword>
<proteinExistence type="predicted"/>
<keyword evidence="2" id="KW-1185">Reference proteome</keyword>
<dbReference type="AlphaFoldDB" id="A0A915JG89"/>
<dbReference type="Proteomes" id="UP000887565">
    <property type="component" value="Unplaced"/>
</dbReference>
<dbReference type="WBParaSite" id="nRc.2.0.1.t25294-RA">
    <property type="protein sequence ID" value="nRc.2.0.1.t25294-RA"/>
    <property type="gene ID" value="nRc.2.0.1.g25294"/>
</dbReference>
<accession>A0A915JG89</accession>
<evidence type="ECO:0000313" key="3">
    <source>
        <dbReference type="WBParaSite" id="nRc.2.0.1.t25294-RA"/>
    </source>
</evidence>